<proteinExistence type="predicted"/>
<feature type="compositionally biased region" description="Polar residues" evidence="1">
    <location>
        <begin position="315"/>
        <end position="331"/>
    </location>
</feature>
<dbReference type="PANTHER" id="PTHR33067:SF35">
    <property type="entry name" value="ASPARTIC PEPTIDASE DDI1-TYPE DOMAIN-CONTAINING PROTEIN"/>
    <property type="match status" value="1"/>
</dbReference>
<accession>A0A6L2P3G5</accession>
<evidence type="ECO:0000313" key="2">
    <source>
        <dbReference type="EMBL" id="GEU91812.1"/>
    </source>
</evidence>
<evidence type="ECO:0008006" key="3">
    <source>
        <dbReference type="Google" id="ProtNLM"/>
    </source>
</evidence>
<dbReference type="PANTHER" id="PTHR33067">
    <property type="entry name" value="RNA-DIRECTED DNA POLYMERASE-RELATED"/>
    <property type="match status" value="1"/>
</dbReference>
<feature type="compositionally biased region" description="Low complexity" evidence="1">
    <location>
        <begin position="260"/>
        <end position="270"/>
    </location>
</feature>
<organism evidence="2">
    <name type="scientific">Tanacetum cinerariifolium</name>
    <name type="common">Dalmatian daisy</name>
    <name type="synonym">Chrysanthemum cinerariifolium</name>
    <dbReference type="NCBI Taxonomy" id="118510"/>
    <lineage>
        <taxon>Eukaryota</taxon>
        <taxon>Viridiplantae</taxon>
        <taxon>Streptophyta</taxon>
        <taxon>Embryophyta</taxon>
        <taxon>Tracheophyta</taxon>
        <taxon>Spermatophyta</taxon>
        <taxon>Magnoliopsida</taxon>
        <taxon>eudicotyledons</taxon>
        <taxon>Gunneridae</taxon>
        <taxon>Pentapetalae</taxon>
        <taxon>asterids</taxon>
        <taxon>campanulids</taxon>
        <taxon>Asterales</taxon>
        <taxon>Asteraceae</taxon>
        <taxon>Asteroideae</taxon>
        <taxon>Anthemideae</taxon>
        <taxon>Anthemidinae</taxon>
        <taxon>Tanacetum</taxon>
    </lineage>
</organism>
<name>A0A6L2P3G5_TANCI</name>
<reference evidence="2" key="1">
    <citation type="journal article" date="2019" name="Sci. Rep.">
        <title>Draft genome of Tanacetum cinerariifolium, the natural source of mosquito coil.</title>
        <authorList>
            <person name="Yamashiro T."/>
            <person name="Shiraishi A."/>
            <person name="Satake H."/>
            <person name="Nakayama K."/>
        </authorList>
    </citation>
    <scope>NUCLEOTIDE SEQUENCE</scope>
</reference>
<dbReference type="EMBL" id="BKCJ010010488">
    <property type="protein sequence ID" value="GEU91812.1"/>
    <property type="molecule type" value="Genomic_DNA"/>
</dbReference>
<sequence length="556" mass="61589">MANNRTMAELLQAPTEGYEDAIVILKIVANNFELKHGLINLVQNKQFFGHDKEDPHAHIRYFNKITSTMRVPNQRFDESFYEAWDHFNDLLRACPHHGFSELHQLDTFYNVLNVNDQDSLNSAVGGNFLDKIPRECLKIIEIKSKVCQSRAKAVVAKVSTSSFTPTISSEVSELKDMVRALLLNKKNQSSAPAPSPTPAPVKAVEPNCVTCGGAHSYQNCPATSGNVYRDNIQENMQNQGQNLQIQIANLTNMLSKFVSSNTASSSGSGTLPSNTITNPKEDLKGITTRSGVAYQGPTIPTPSKVVKQGTEVTKDQVQTPSSQSTAPVQPSVVQSETQTLVFEPVLAPDQVQTPSSQSTAPVQPSVVQSETQTLVFEPVLAPVSALMPNLKPFIPYPSRRDNERRRDQANEQIEKFYEIFKDMSFEISFTDALTLIPKFASTLKSLIGNKEKLSEMARTLMNEHCLAVILSKLPRKLGDPGKFLIPCEFPRMDECLALADLGASINLMPLFVWEDVSSILVDIPPMSHSSSSYLRTNYGVSLGRSLRFWLDHRTKS</sequence>
<evidence type="ECO:0000256" key="1">
    <source>
        <dbReference type="SAM" id="MobiDB-lite"/>
    </source>
</evidence>
<dbReference type="AlphaFoldDB" id="A0A6L2P3G5"/>
<comment type="caution">
    <text evidence="2">The sequence shown here is derived from an EMBL/GenBank/DDBJ whole genome shotgun (WGS) entry which is preliminary data.</text>
</comment>
<gene>
    <name evidence="2" type="ORF">Tci_063790</name>
</gene>
<protein>
    <recommendedName>
        <fullName evidence="3">Reverse transcriptase domain-containing protein</fullName>
    </recommendedName>
</protein>
<feature type="region of interest" description="Disordered" evidence="1">
    <location>
        <begin position="260"/>
        <end position="331"/>
    </location>
</feature>